<dbReference type="PRINTS" id="PR00411">
    <property type="entry name" value="PNDRDTASEI"/>
</dbReference>
<dbReference type="PANTHER" id="PTHR43498">
    <property type="entry name" value="FERREDOXIN:COB-COM HETERODISULFIDE REDUCTASE SUBUNIT A"/>
    <property type="match status" value="1"/>
</dbReference>
<evidence type="ECO:0000313" key="7">
    <source>
        <dbReference type="EMBL" id="HIQ71992.1"/>
    </source>
</evidence>
<dbReference type="PROSITE" id="PS51257">
    <property type="entry name" value="PROKAR_LIPOPROTEIN"/>
    <property type="match status" value="1"/>
</dbReference>
<keyword evidence="5" id="KW-0411">Iron-sulfur</keyword>
<keyword evidence="3" id="KW-0560">Oxidoreductase</keyword>
<keyword evidence="4" id="KW-0408">Iron</keyword>
<evidence type="ECO:0000256" key="4">
    <source>
        <dbReference type="ARBA" id="ARBA00023004"/>
    </source>
</evidence>
<dbReference type="AlphaFoldDB" id="A0A9D1CQY4"/>
<dbReference type="SUPFAM" id="SSF51905">
    <property type="entry name" value="FAD/NAD(P)-binding domain"/>
    <property type="match status" value="1"/>
</dbReference>
<name>A0A9D1CQY4_9FIRM</name>
<evidence type="ECO:0000256" key="3">
    <source>
        <dbReference type="ARBA" id="ARBA00023002"/>
    </source>
</evidence>
<protein>
    <submittedName>
        <fullName evidence="7">FAD-dependent oxidoreductase</fullName>
    </submittedName>
</protein>
<sequence length="449" mass="48078">MKSDGAWDVVVVGGGVSGCMAAVAAARLGARTLLIERYGFLGGALANAGVGPMMTFHAGTRQVVTGLPQELVDLMCAHGGCLGHIEDTTGYASSVTPFDPEVLKLSLDEMAQRSGVQVLLHARLVDVRRAGQALQAVRVQTKGGLLELAGRVFVDATGDADLSVAAGADVRQGRDEDGLCQPMTANFRLNGVDMDRLKAEIRRRPENFNIRDLSSIDRAPRLSMAGFYSEFNEAKAAGEISTQREDVLLFETVRPGEVVVNTTRIVRLNPVDPWDLSLAEREGRRQVHELLAFFRKRCAGFAQAQLVSTGVQIGVRESRRVMGDHVLTQEDLLSSRPFEDAVALGGYPIDIHNSTGAHTSTVHLRPGQFYYIPLRALIAAGLDNLLVSGRCISATHEASAAIRVTPIAMAVGQAAGTAAALSCLQDLPVRALPVARVQQTLERMGASIH</sequence>
<keyword evidence="1" id="KW-0004">4Fe-4S</keyword>
<dbReference type="EMBL" id="DVFJ01000026">
    <property type="protein sequence ID" value="HIQ71992.1"/>
    <property type="molecule type" value="Genomic_DNA"/>
</dbReference>
<dbReference type="GO" id="GO:0051539">
    <property type="term" value="F:4 iron, 4 sulfur cluster binding"/>
    <property type="evidence" value="ECO:0007669"/>
    <property type="project" value="UniProtKB-KW"/>
</dbReference>
<evidence type="ECO:0000256" key="5">
    <source>
        <dbReference type="ARBA" id="ARBA00023014"/>
    </source>
</evidence>
<reference evidence="7" key="2">
    <citation type="journal article" date="2021" name="PeerJ">
        <title>Extensive microbial diversity within the chicken gut microbiome revealed by metagenomics and culture.</title>
        <authorList>
            <person name="Gilroy R."/>
            <person name="Ravi A."/>
            <person name="Getino M."/>
            <person name="Pursley I."/>
            <person name="Horton D.L."/>
            <person name="Alikhan N.F."/>
            <person name="Baker D."/>
            <person name="Gharbi K."/>
            <person name="Hall N."/>
            <person name="Watson M."/>
            <person name="Adriaenssens E.M."/>
            <person name="Foster-Nyarko E."/>
            <person name="Jarju S."/>
            <person name="Secka A."/>
            <person name="Antonio M."/>
            <person name="Oren A."/>
            <person name="Chaudhuri R.R."/>
            <person name="La Ragione R."/>
            <person name="Hildebrand F."/>
            <person name="Pallen M.J."/>
        </authorList>
    </citation>
    <scope>NUCLEOTIDE SEQUENCE</scope>
    <source>
        <strain evidence="7">ChiSxjej2B14-6234</strain>
    </source>
</reference>
<keyword evidence="6" id="KW-0472">Membrane</keyword>
<keyword evidence="2" id="KW-0479">Metal-binding</keyword>
<dbReference type="InterPro" id="IPR036188">
    <property type="entry name" value="FAD/NAD-bd_sf"/>
</dbReference>
<evidence type="ECO:0000256" key="1">
    <source>
        <dbReference type="ARBA" id="ARBA00022485"/>
    </source>
</evidence>
<dbReference type="Proteomes" id="UP000886887">
    <property type="component" value="Unassembled WGS sequence"/>
</dbReference>
<comment type="caution">
    <text evidence="7">The sequence shown here is derived from an EMBL/GenBank/DDBJ whole genome shotgun (WGS) entry which is preliminary data.</text>
</comment>
<evidence type="ECO:0000313" key="8">
    <source>
        <dbReference type="Proteomes" id="UP000886887"/>
    </source>
</evidence>
<reference evidence="7" key="1">
    <citation type="submission" date="2020-10" db="EMBL/GenBank/DDBJ databases">
        <authorList>
            <person name="Gilroy R."/>
        </authorList>
    </citation>
    <scope>NUCLEOTIDE SEQUENCE</scope>
    <source>
        <strain evidence="7">ChiSxjej2B14-6234</strain>
    </source>
</reference>
<evidence type="ECO:0000256" key="2">
    <source>
        <dbReference type="ARBA" id="ARBA00022723"/>
    </source>
</evidence>
<dbReference type="PANTHER" id="PTHR43498:SF1">
    <property type="entry name" value="COB--COM HETERODISULFIDE REDUCTASE IRON-SULFUR SUBUNIT A"/>
    <property type="match status" value="1"/>
</dbReference>
<keyword evidence="6" id="KW-0812">Transmembrane</keyword>
<dbReference type="InterPro" id="IPR039650">
    <property type="entry name" value="HdrA-like"/>
</dbReference>
<evidence type="ECO:0000256" key="6">
    <source>
        <dbReference type="SAM" id="Phobius"/>
    </source>
</evidence>
<dbReference type="GO" id="GO:0046872">
    <property type="term" value="F:metal ion binding"/>
    <property type="evidence" value="ECO:0007669"/>
    <property type="project" value="UniProtKB-KW"/>
</dbReference>
<dbReference type="GO" id="GO:0016491">
    <property type="term" value="F:oxidoreductase activity"/>
    <property type="evidence" value="ECO:0007669"/>
    <property type="project" value="UniProtKB-KW"/>
</dbReference>
<proteinExistence type="predicted"/>
<accession>A0A9D1CQY4</accession>
<dbReference type="Pfam" id="PF12831">
    <property type="entry name" value="FAD_oxidored"/>
    <property type="match status" value="1"/>
</dbReference>
<keyword evidence="6" id="KW-1133">Transmembrane helix</keyword>
<gene>
    <name evidence="7" type="ORF">IAB73_07290</name>
</gene>
<organism evidence="7 8">
    <name type="scientific">Candidatus Onthenecus intestinigallinarum</name>
    <dbReference type="NCBI Taxonomy" id="2840875"/>
    <lineage>
        <taxon>Bacteria</taxon>
        <taxon>Bacillati</taxon>
        <taxon>Bacillota</taxon>
        <taxon>Clostridia</taxon>
        <taxon>Eubacteriales</taxon>
        <taxon>Candidatus Onthenecus</taxon>
    </lineage>
</organism>
<dbReference type="Gene3D" id="3.50.50.60">
    <property type="entry name" value="FAD/NAD(P)-binding domain"/>
    <property type="match status" value="1"/>
</dbReference>
<feature type="transmembrane region" description="Helical" evidence="6">
    <location>
        <begin position="6"/>
        <end position="26"/>
    </location>
</feature>